<dbReference type="Proteomes" id="UP001054837">
    <property type="component" value="Unassembled WGS sequence"/>
</dbReference>
<dbReference type="EMBL" id="BPLQ01007064">
    <property type="protein sequence ID" value="GIY27553.1"/>
    <property type="molecule type" value="Genomic_DNA"/>
</dbReference>
<feature type="region of interest" description="Disordered" evidence="1">
    <location>
        <begin position="46"/>
        <end position="67"/>
    </location>
</feature>
<evidence type="ECO:0000313" key="3">
    <source>
        <dbReference type="Proteomes" id="UP001054837"/>
    </source>
</evidence>
<organism evidence="2 3">
    <name type="scientific">Caerostris darwini</name>
    <dbReference type="NCBI Taxonomy" id="1538125"/>
    <lineage>
        <taxon>Eukaryota</taxon>
        <taxon>Metazoa</taxon>
        <taxon>Ecdysozoa</taxon>
        <taxon>Arthropoda</taxon>
        <taxon>Chelicerata</taxon>
        <taxon>Arachnida</taxon>
        <taxon>Araneae</taxon>
        <taxon>Araneomorphae</taxon>
        <taxon>Entelegynae</taxon>
        <taxon>Araneoidea</taxon>
        <taxon>Araneidae</taxon>
        <taxon>Caerostris</taxon>
    </lineage>
</organism>
<evidence type="ECO:0000256" key="1">
    <source>
        <dbReference type="SAM" id="MobiDB-lite"/>
    </source>
</evidence>
<reference evidence="2 3" key="1">
    <citation type="submission" date="2021-06" db="EMBL/GenBank/DDBJ databases">
        <title>Caerostris darwini draft genome.</title>
        <authorList>
            <person name="Kono N."/>
            <person name="Arakawa K."/>
        </authorList>
    </citation>
    <scope>NUCLEOTIDE SEQUENCE [LARGE SCALE GENOMIC DNA]</scope>
</reference>
<keyword evidence="3" id="KW-1185">Reference proteome</keyword>
<sequence>MYVDLHTLYNSSASFVQTIKERSNSGERTLFWSPGQSSRYPHSVVERVDNDEPNSPMGRPIVAIPPT</sequence>
<dbReference type="AlphaFoldDB" id="A0AAV4S082"/>
<comment type="caution">
    <text evidence="2">The sequence shown here is derived from an EMBL/GenBank/DDBJ whole genome shotgun (WGS) entry which is preliminary data.</text>
</comment>
<gene>
    <name evidence="2" type="ORF">CDAR_497291</name>
</gene>
<evidence type="ECO:0000313" key="2">
    <source>
        <dbReference type="EMBL" id="GIY27553.1"/>
    </source>
</evidence>
<protein>
    <submittedName>
        <fullName evidence="2">Uncharacterized protein</fullName>
    </submittedName>
</protein>
<name>A0AAV4S082_9ARAC</name>
<accession>A0AAV4S082</accession>
<proteinExistence type="predicted"/>